<accession>A0A5B7IHU2</accession>
<reference evidence="2 3" key="1">
    <citation type="submission" date="2019-05" db="EMBL/GenBank/DDBJ databases">
        <title>Another draft genome of Portunus trituberculatus and its Hox gene families provides insights of decapod evolution.</title>
        <authorList>
            <person name="Jeong J.-H."/>
            <person name="Song I."/>
            <person name="Kim S."/>
            <person name="Choi T."/>
            <person name="Kim D."/>
            <person name="Ryu S."/>
            <person name="Kim W."/>
        </authorList>
    </citation>
    <scope>NUCLEOTIDE SEQUENCE [LARGE SCALE GENOMIC DNA]</scope>
    <source>
        <tissue evidence="2">Muscle</tissue>
    </source>
</reference>
<feature type="compositionally biased region" description="Gly residues" evidence="1">
    <location>
        <begin position="50"/>
        <end position="64"/>
    </location>
</feature>
<evidence type="ECO:0000313" key="3">
    <source>
        <dbReference type="Proteomes" id="UP000324222"/>
    </source>
</evidence>
<gene>
    <name evidence="2" type="ORF">E2C01_076013</name>
</gene>
<sequence>MWAAIVVVTGAEDAGVGCVDGRGGGGGRLFLAWRLNTYEGRENEGWLDAGRGGGGGGGGEGGVDVGSEKRRRIKEGRKEGREEYM</sequence>
<name>A0A5B7IHU2_PORTR</name>
<keyword evidence="3" id="KW-1185">Reference proteome</keyword>
<proteinExistence type="predicted"/>
<comment type="caution">
    <text evidence="2">The sequence shown here is derived from an EMBL/GenBank/DDBJ whole genome shotgun (WGS) entry which is preliminary data.</text>
</comment>
<protein>
    <submittedName>
        <fullName evidence="2">Uncharacterized protein</fullName>
    </submittedName>
</protein>
<feature type="region of interest" description="Disordered" evidence="1">
    <location>
        <begin position="46"/>
        <end position="85"/>
    </location>
</feature>
<feature type="compositionally biased region" description="Basic and acidic residues" evidence="1">
    <location>
        <begin position="76"/>
        <end position="85"/>
    </location>
</feature>
<evidence type="ECO:0000313" key="2">
    <source>
        <dbReference type="EMBL" id="MPC81399.1"/>
    </source>
</evidence>
<dbReference type="AlphaFoldDB" id="A0A5B7IHU2"/>
<evidence type="ECO:0000256" key="1">
    <source>
        <dbReference type="SAM" id="MobiDB-lite"/>
    </source>
</evidence>
<dbReference type="Proteomes" id="UP000324222">
    <property type="component" value="Unassembled WGS sequence"/>
</dbReference>
<organism evidence="2 3">
    <name type="scientific">Portunus trituberculatus</name>
    <name type="common">Swimming crab</name>
    <name type="synonym">Neptunus trituberculatus</name>
    <dbReference type="NCBI Taxonomy" id="210409"/>
    <lineage>
        <taxon>Eukaryota</taxon>
        <taxon>Metazoa</taxon>
        <taxon>Ecdysozoa</taxon>
        <taxon>Arthropoda</taxon>
        <taxon>Crustacea</taxon>
        <taxon>Multicrustacea</taxon>
        <taxon>Malacostraca</taxon>
        <taxon>Eumalacostraca</taxon>
        <taxon>Eucarida</taxon>
        <taxon>Decapoda</taxon>
        <taxon>Pleocyemata</taxon>
        <taxon>Brachyura</taxon>
        <taxon>Eubrachyura</taxon>
        <taxon>Portunoidea</taxon>
        <taxon>Portunidae</taxon>
        <taxon>Portuninae</taxon>
        <taxon>Portunus</taxon>
    </lineage>
</organism>
<dbReference type="EMBL" id="VSRR010056870">
    <property type="protein sequence ID" value="MPC81399.1"/>
    <property type="molecule type" value="Genomic_DNA"/>
</dbReference>